<sequence length="1088" mass="121561">MKYIDEYASEDDCERSESEDNDDNSLEAQIRAADQRDFTDAQWAQIRTENDGLFIACQLAAAKALQQTPEECDQIVCNSVLCMRLFYSGGSGEEDDEQEDTELWGAPDDEEDLVPQGKGKAKATENLPTPFPEEWSDRTPLFAPNSQGPTPYEGPGRFPTLLVGPAPTPFPEERRDHTPLFVPSSRGPALYTGPQRSRTPLLEPQRLLPPVLLSLQEPRPLVPSRRTFSEVQHSQDSPAPVPSSSAKVTPPPRVSPPPTSSSSSARPVTRPSKRRRVQRNSVAQFFDTEEEHDEDGEDEDEDKELEPGPSFADREVNPHKVGNMYVQRARQQRYSKHYDDALAATKDMLAHDPLPGLLRYLAEKHEAMARNARYPTPADPWFYRVKLDGLYPDANIFLVYLVPRSSHQPGLTEMERKLFDPKEFPTSEPLVGGGVRWRERDFRYGLLVEDIRQSQVGFYDQKDVHPSHYELELWIASECPDLNTPRRQTPMTMAIMEGDHIVWCVPRREKATDIPSAADIFLLKGRLPQEQYQAMVQKRQEYRAFQKTRNPAEVEAERKAENERDEADRDGWVVQTTTTVTALGRTQWAIVKHRTGPASHQTKPSVVWISDLGHHLLAPVRSVLRNDQVVVVNGEDALGKIGQVIEVKEAMGTIIICSSLPNHNDVDEVNEVRINNVHLQFFVSDVVEVIGGRHRGRIGFVIHVSPGLVDVFDPVPPPPVTVDPNYQQQIAIIPVWLKFLDTEDARDKDGVTYDRVQRERIFCDLVRVGDPLIHKEVCIVGGPLAHNTHTANEFKGQFGMVTSWDPRPSRLPGLQDAATLKQLAVRLGGTRAMFEGARIAVRVEHHGGQLVHLPIERLRLCSSSTEAPVMLIDSLNARHWQPKYSAKNPPSAALSNLLPTPPGLLVLPGEDSRGWLCLPALVGKHVDVMIRGVSALVGVKGLMLGVRVVALEGKRGYLLMQASMQHNLQVAAKCLNLNKQKVTVHGFTSLHNVPLVAVKPCRVFHDGRSLEELTERVVIIGPDCQNEKGDQGCYAQVQREEQDPPGTVMVCVSRPGSFALNGFPLLHLCLAKNIPGQLENMSFPATTF</sequence>
<evidence type="ECO:0000313" key="3">
    <source>
        <dbReference type="EMBL" id="KAJ7747631.1"/>
    </source>
</evidence>
<feature type="domain" description="KOW" evidence="2">
    <location>
        <begin position="622"/>
        <end position="650"/>
    </location>
</feature>
<accession>A0AAD7N6D7</accession>
<feature type="compositionally biased region" description="Low complexity" evidence="1">
    <location>
        <begin position="260"/>
        <end position="270"/>
    </location>
</feature>
<dbReference type="Proteomes" id="UP001215280">
    <property type="component" value="Unassembled WGS sequence"/>
</dbReference>
<dbReference type="SMART" id="SM00739">
    <property type="entry name" value="KOW"/>
    <property type="match status" value="2"/>
</dbReference>
<name>A0AAD7N6D7_9AGAR</name>
<organism evidence="3 4">
    <name type="scientific">Mycena maculata</name>
    <dbReference type="NCBI Taxonomy" id="230809"/>
    <lineage>
        <taxon>Eukaryota</taxon>
        <taxon>Fungi</taxon>
        <taxon>Dikarya</taxon>
        <taxon>Basidiomycota</taxon>
        <taxon>Agaricomycotina</taxon>
        <taxon>Agaricomycetes</taxon>
        <taxon>Agaricomycetidae</taxon>
        <taxon>Agaricales</taxon>
        <taxon>Marasmiineae</taxon>
        <taxon>Mycenaceae</taxon>
        <taxon>Mycena</taxon>
    </lineage>
</organism>
<dbReference type="EMBL" id="JARJLG010000093">
    <property type="protein sequence ID" value="KAJ7747631.1"/>
    <property type="molecule type" value="Genomic_DNA"/>
</dbReference>
<dbReference type="InterPro" id="IPR005824">
    <property type="entry name" value="KOW"/>
</dbReference>
<feature type="region of interest" description="Disordered" evidence="1">
    <location>
        <begin position="547"/>
        <end position="567"/>
    </location>
</feature>
<reference evidence="3" key="1">
    <citation type="submission" date="2023-03" db="EMBL/GenBank/DDBJ databases">
        <title>Massive genome expansion in bonnet fungi (Mycena s.s.) driven by repeated elements and novel gene families across ecological guilds.</title>
        <authorList>
            <consortium name="Lawrence Berkeley National Laboratory"/>
            <person name="Harder C.B."/>
            <person name="Miyauchi S."/>
            <person name="Viragh M."/>
            <person name="Kuo A."/>
            <person name="Thoen E."/>
            <person name="Andreopoulos B."/>
            <person name="Lu D."/>
            <person name="Skrede I."/>
            <person name="Drula E."/>
            <person name="Henrissat B."/>
            <person name="Morin E."/>
            <person name="Kohler A."/>
            <person name="Barry K."/>
            <person name="LaButti K."/>
            <person name="Morin E."/>
            <person name="Salamov A."/>
            <person name="Lipzen A."/>
            <person name="Mereny Z."/>
            <person name="Hegedus B."/>
            <person name="Baldrian P."/>
            <person name="Stursova M."/>
            <person name="Weitz H."/>
            <person name="Taylor A."/>
            <person name="Grigoriev I.V."/>
            <person name="Nagy L.G."/>
            <person name="Martin F."/>
            <person name="Kauserud H."/>
        </authorList>
    </citation>
    <scope>NUCLEOTIDE SEQUENCE</scope>
    <source>
        <strain evidence="3">CBHHK188m</strain>
    </source>
</reference>
<feature type="compositionally biased region" description="Pro residues" evidence="1">
    <location>
        <begin position="249"/>
        <end position="259"/>
    </location>
</feature>
<feature type="region of interest" description="Disordered" evidence="1">
    <location>
        <begin position="1"/>
        <end position="24"/>
    </location>
</feature>
<proteinExistence type="predicted"/>
<dbReference type="AlphaFoldDB" id="A0AAD7N6D7"/>
<evidence type="ECO:0000259" key="2">
    <source>
        <dbReference type="SMART" id="SM00739"/>
    </source>
</evidence>
<dbReference type="InterPro" id="IPR008991">
    <property type="entry name" value="Translation_prot_SH3-like_sf"/>
</dbReference>
<gene>
    <name evidence="3" type="ORF">DFH07DRAFT_775955</name>
</gene>
<feature type="region of interest" description="Disordered" evidence="1">
    <location>
        <begin position="90"/>
        <end position="317"/>
    </location>
</feature>
<feature type="compositionally biased region" description="Acidic residues" evidence="1">
    <location>
        <begin position="7"/>
        <end position="24"/>
    </location>
</feature>
<feature type="compositionally biased region" description="Acidic residues" evidence="1">
    <location>
        <begin position="92"/>
        <end position="113"/>
    </location>
</feature>
<protein>
    <recommendedName>
        <fullName evidence="2">KOW domain-containing protein</fullName>
    </recommendedName>
</protein>
<comment type="caution">
    <text evidence="3">The sequence shown here is derived from an EMBL/GenBank/DDBJ whole genome shotgun (WGS) entry which is preliminary data.</text>
</comment>
<evidence type="ECO:0000313" key="4">
    <source>
        <dbReference type="Proteomes" id="UP001215280"/>
    </source>
</evidence>
<feature type="domain" description="KOW" evidence="2">
    <location>
        <begin position="680"/>
        <end position="707"/>
    </location>
</feature>
<feature type="compositionally biased region" description="Acidic residues" evidence="1">
    <location>
        <begin position="287"/>
        <end position="304"/>
    </location>
</feature>
<keyword evidence="4" id="KW-1185">Reference proteome</keyword>
<evidence type="ECO:0000256" key="1">
    <source>
        <dbReference type="SAM" id="MobiDB-lite"/>
    </source>
</evidence>
<dbReference type="SUPFAM" id="SSF50104">
    <property type="entry name" value="Translation proteins SH3-like domain"/>
    <property type="match status" value="1"/>
</dbReference>